<dbReference type="AlphaFoldDB" id="A0A2C9W098"/>
<evidence type="ECO:0000313" key="1">
    <source>
        <dbReference type="EMBL" id="OAY51267.1"/>
    </source>
</evidence>
<sequence length="35" mass="3991">MLQYMNSLFLVFGFSVTIILMHGQSSFKKMVVCSC</sequence>
<proteinExistence type="predicted"/>
<protein>
    <submittedName>
        <fullName evidence="1">Uncharacterized protein</fullName>
    </submittedName>
</protein>
<accession>A0A2C9W098</accession>
<dbReference type="EMBL" id="CM004391">
    <property type="protein sequence ID" value="OAY51267.1"/>
    <property type="molecule type" value="Genomic_DNA"/>
</dbReference>
<name>A0A2C9W098_MANES</name>
<gene>
    <name evidence="1" type="ORF">MANES_05G201100</name>
</gene>
<organism evidence="1">
    <name type="scientific">Manihot esculenta</name>
    <name type="common">Cassava</name>
    <name type="synonym">Jatropha manihot</name>
    <dbReference type="NCBI Taxonomy" id="3983"/>
    <lineage>
        <taxon>Eukaryota</taxon>
        <taxon>Viridiplantae</taxon>
        <taxon>Streptophyta</taxon>
        <taxon>Embryophyta</taxon>
        <taxon>Tracheophyta</taxon>
        <taxon>Spermatophyta</taxon>
        <taxon>Magnoliopsida</taxon>
        <taxon>eudicotyledons</taxon>
        <taxon>Gunneridae</taxon>
        <taxon>Pentapetalae</taxon>
        <taxon>rosids</taxon>
        <taxon>fabids</taxon>
        <taxon>Malpighiales</taxon>
        <taxon>Euphorbiaceae</taxon>
        <taxon>Crotonoideae</taxon>
        <taxon>Manihoteae</taxon>
        <taxon>Manihot</taxon>
    </lineage>
</organism>
<reference evidence="1" key="1">
    <citation type="submission" date="2016-02" db="EMBL/GenBank/DDBJ databases">
        <title>WGS assembly of Manihot esculenta.</title>
        <authorList>
            <person name="Bredeson J.V."/>
            <person name="Prochnik S.E."/>
            <person name="Lyons J.B."/>
            <person name="Schmutz J."/>
            <person name="Grimwood J."/>
            <person name="Vrebalov J."/>
            <person name="Bart R.S."/>
            <person name="Amuge T."/>
            <person name="Ferguson M.E."/>
            <person name="Green R."/>
            <person name="Putnam N."/>
            <person name="Stites J."/>
            <person name="Rounsley S."/>
            <person name="Rokhsar D.S."/>
        </authorList>
    </citation>
    <scope>NUCLEOTIDE SEQUENCE [LARGE SCALE GENOMIC DNA]</scope>
    <source>
        <tissue evidence="1">Leaf</tissue>
    </source>
</reference>